<organism evidence="1">
    <name type="scientific">Cacopsylla melanoneura</name>
    <dbReference type="NCBI Taxonomy" id="428564"/>
    <lineage>
        <taxon>Eukaryota</taxon>
        <taxon>Metazoa</taxon>
        <taxon>Ecdysozoa</taxon>
        <taxon>Arthropoda</taxon>
        <taxon>Hexapoda</taxon>
        <taxon>Insecta</taxon>
        <taxon>Pterygota</taxon>
        <taxon>Neoptera</taxon>
        <taxon>Paraneoptera</taxon>
        <taxon>Hemiptera</taxon>
        <taxon>Sternorrhyncha</taxon>
        <taxon>Psylloidea</taxon>
        <taxon>Psyllidae</taxon>
        <taxon>Psyllinae</taxon>
        <taxon>Cacopsylla</taxon>
    </lineage>
</organism>
<proteinExistence type="predicted"/>
<dbReference type="EMBL" id="HBUF01335236">
    <property type="protein sequence ID" value="CAG6697884.1"/>
    <property type="molecule type" value="Transcribed_RNA"/>
</dbReference>
<name>A0A8D8U1M8_9HEMI</name>
<reference evidence="1" key="1">
    <citation type="submission" date="2021-05" db="EMBL/GenBank/DDBJ databases">
        <authorList>
            <person name="Alioto T."/>
            <person name="Alioto T."/>
            <person name="Gomez Garrido J."/>
        </authorList>
    </citation>
    <scope>NUCLEOTIDE SEQUENCE</scope>
</reference>
<accession>A0A8D8U1M8</accession>
<sequence>MYSFFINFYQSFKLAYVYLPCLYCCGKRAQICFPLSVIFINKILALENDLSTILSLKIDLSTILSLHKCSSFLLCSSTLLSFLLFFYEIKEEQIFFKNSTMYFSLISSLYLIKVSQYDCRVQYGF</sequence>
<evidence type="ECO:0000313" key="1">
    <source>
        <dbReference type="EMBL" id="CAG6697884.1"/>
    </source>
</evidence>
<dbReference type="AlphaFoldDB" id="A0A8D8U1M8"/>
<protein>
    <submittedName>
        <fullName evidence="1">Uncharacterized protein</fullName>
    </submittedName>
</protein>